<accession>A0ABQ5AGZ8</accession>
<comment type="caution">
    <text evidence="1">The sequence shown here is derived from an EMBL/GenBank/DDBJ whole genome shotgun (WGS) entry which is preliminary data.</text>
</comment>
<reference evidence="1" key="1">
    <citation type="journal article" date="2022" name="Int. J. Mol. Sci.">
        <title>Draft Genome of Tanacetum Coccineum: Genomic Comparison of Closely Related Tanacetum-Family Plants.</title>
        <authorList>
            <person name="Yamashiro T."/>
            <person name="Shiraishi A."/>
            <person name="Nakayama K."/>
            <person name="Satake H."/>
        </authorList>
    </citation>
    <scope>NUCLEOTIDE SEQUENCE</scope>
</reference>
<evidence type="ECO:0000313" key="1">
    <source>
        <dbReference type="EMBL" id="GJT01945.1"/>
    </source>
</evidence>
<evidence type="ECO:0000313" key="2">
    <source>
        <dbReference type="Proteomes" id="UP001151760"/>
    </source>
</evidence>
<reference evidence="1" key="2">
    <citation type="submission" date="2022-01" db="EMBL/GenBank/DDBJ databases">
        <authorList>
            <person name="Yamashiro T."/>
            <person name="Shiraishi A."/>
            <person name="Satake H."/>
            <person name="Nakayama K."/>
        </authorList>
    </citation>
    <scope>NUCLEOTIDE SEQUENCE</scope>
</reference>
<proteinExistence type="predicted"/>
<keyword evidence="2" id="KW-1185">Reference proteome</keyword>
<dbReference type="EMBL" id="BQNB010012309">
    <property type="protein sequence ID" value="GJT01945.1"/>
    <property type="molecule type" value="Genomic_DNA"/>
</dbReference>
<protein>
    <submittedName>
        <fullName evidence="1">Uncharacterized protein</fullName>
    </submittedName>
</protein>
<organism evidence="1 2">
    <name type="scientific">Tanacetum coccineum</name>
    <dbReference type="NCBI Taxonomy" id="301880"/>
    <lineage>
        <taxon>Eukaryota</taxon>
        <taxon>Viridiplantae</taxon>
        <taxon>Streptophyta</taxon>
        <taxon>Embryophyta</taxon>
        <taxon>Tracheophyta</taxon>
        <taxon>Spermatophyta</taxon>
        <taxon>Magnoliopsida</taxon>
        <taxon>eudicotyledons</taxon>
        <taxon>Gunneridae</taxon>
        <taxon>Pentapetalae</taxon>
        <taxon>asterids</taxon>
        <taxon>campanulids</taxon>
        <taxon>Asterales</taxon>
        <taxon>Asteraceae</taxon>
        <taxon>Asteroideae</taxon>
        <taxon>Anthemideae</taxon>
        <taxon>Anthemidinae</taxon>
        <taxon>Tanacetum</taxon>
    </lineage>
</organism>
<dbReference type="Proteomes" id="UP001151760">
    <property type="component" value="Unassembled WGS sequence"/>
</dbReference>
<name>A0ABQ5AGZ8_9ASTR</name>
<sequence>MAEIGCNWARIGPSKSSQSLFHELARLVPHLVTTESRKIKIYVYGLALQIHEMVAVTEPKTMQKGVQIGALTNEAVRN</sequence>
<gene>
    <name evidence="1" type="ORF">Tco_0823114</name>
</gene>